<dbReference type="GO" id="GO:0032259">
    <property type="term" value="P:methylation"/>
    <property type="evidence" value="ECO:0007669"/>
    <property type="project" value="UniProtKB-KW"/>
</dbReference>
<dbReference type="SUPFAM" id="SSF53335">
    <property type="entry name" value="S-adenosyl-L-methionine-dependent methyltransferases"/>
    <property type="match status" value="1"/>
</dbReference>
<dbReference type="OrthoDB" id="5522146at2"/>
<reference evidence="3" key="1">
    <citation type="submission" date="2018-09" db="EMBL/GenBank/DDBJ databases">
        <authorList>
            <person name="Livingstone P.G."/>
            <person name="Whitworth D.E."/>
        </authorList>
    </citation>
    <scope>NUCLEOTIDE SEQUENCE [LARGE SCALE GENOMIC DNA]</scope>
    <source>
        <strain evidence="3">AB050A</strain>
    </source>
</reference>
<dbReference type="Gene3D" id="3.40.50.150">
    <property type="entry name" value="Vaccinia Virus protein VP39"/>
    <property type="match status" value="1"/>
</dbReference>
<dbReference type="AlphaFoldDB" id="A0A3A8PZU7"/>
<dbReference type="Proteomes" id="UP000267003">
    <property type="component" value="Unassembled WGS sequence"/>
</dbReference>
<evidence type="ECO:0000259" key="1">
    <source>
        <dbReference type="Pfam" id="PF05050"/>
    </source>
</evidence>
<dbReference type="GO" id="GO:0008171">
    <property type="term" value="F:O-methyltransferase activity"/>
    <property type="evidence" value="ECO:0007669"/>
    <property type="project" value="TreeGrafter"/>
</dbReference>
<comment type="caution">
    <text evidence="2">The sequence shown here is derived from an EMBL/GenBank/DDBJ whole genome shotgun (WGS) entry which is preliminary data.</text>
</comment>
<evidence type="ECO:0000313" key="3">
    <source>
        <dbReference type="Proteomes" id="UP000267003"/>
    </source>
</evidence>
<protein>
    <submittedName>
        <fullName evidence="2">FkbM family methyltransferase</fullName>
    </submittedName>
</protein>
<evidence type="ECO:0000313" key="2">
    <source>
        <dbReference type="EMBL" id="RKH62026.1"/>
    </source>
</evidence>
<name>A0A3A8PZU7_9BACT</name>
<dbReference type="InterPro" id="IPR053188">
    <property type="entry name" value="FkbM_Methyltransferase"/>
</dbReference>
<keyword evidence="2" id="KW-0489">Methyltransferase</keyword>
<dbReference type="InterPro" id="IPR006342">
    <property type="entry name" value="FkbM_mtfrase"/>
</dbReference>
<keyword evidence="2" id="KW-0808">Transferase</keyword>
<dbReference type="Pfam" id="PF05050">
    <property type="entry name" value="Methyltransf_21"/>
    <property type="match status" value="1"/>
</dbReference>
<dbReference type="RefSeq" id="WP_120557533.1">
    <property type="nucleotide sequence ID" value="NZ_RAWK01000140.1"/>
</dbReference>
<feature type="domain" description="Methyltransferase FkbM" evidence="1">
    <location>
        <begin position="43"/>
        <end position="211"/>
    </location>
</feature>
<keyword evidence="3" id="KW-1185">Reference proteome</keyword>
<dbReference type="PANTHER" id="PTHR36973">
    <property type="entry name" value="SLL1456 PROTEIN-RELATED"/>
    <property type="match status" value="1"/>
</dbReference>
<dbReference type="EMBL" id="RAWK01000140">
    <property type="protein sequence ID" value="RKH62026.1"/>
    <property type="molecule type" value="Genomic_DNA"/>
</dbReference>
<gene>
    <name evidence="2" type="ORF">D7W81_22940</name>
</gene>
<dbReference type="NCBIfam" id="TIGR01444">
    <property type="entry name" value="fkbM_fam"/>
    <property type="match status" value="1"/>
</dbReference>
<dbReference type="PANTHER" id="PTHR36973:SF4">
    <property type="entry name" value="NODULATION PROTEIN"/>
    <property type="match status" value="1"/>
</dbReference>
<accession>A0A3A8PZU7</accession>
<sequence length="243" mass="26600">MTQTLPVVEVASDGVEFGAAWWKTMLCSALPADSGPRGLIYAGAHVGEHVPLFSAGGFTPILAIEPNPVAFAQLRQVAPRFEGVQCVNVAVGDRDGTTPYFAVSDVPTLNSTLEPDRDYWLKVAGPELVDRHPVQRSEVPAARLDTLLAGKAEAYNTLYINTQGSELKVLQGAREILPHIEAIFTEVNFVRRYDGCATFDEVDAYLKAAGFGLIYLWRYQDGRYTHGEAIYSRAAAQAFKEYA</sequence>
<organism evidence="2 3">
    <name type="scientific">Corallococcus aberystwythensis</name>
    <dbReference type="NCBI Taxonomy" id="2316722"/>
    <lineage>
        <taxon>Bacteria</taxon>
        <taxon>Pseudomonadati</taxon>
        <taxon>Myxococcota</taxon>
        <taxon>Myxococcia</taxon>
        <taxon>Myxococcales</taxon>
        <taxon>Cystobacterineae</taxon>
        <taxon>Myxococcaceae</taxon>
        <taxon>Corallococcus</taxon>
    </lineage>
</organism>
<dbReference type="InterPro" id="IPR029063">
    <property type="entry name" value="SAM-dependent_MTases_sf"/>
</dbReference>
<proteinExistence type="predicted"/>